<dbReference type="RefSeq" id="WP_010466604.1">
    <property type="nucleotide sequence ID" value="NZ_CP005961.1"/>
</dbReference>
<organism evidence="1 2">
    <name type="scientific">Pseudomonas mandelii JR-1</name>
    <dbReference type="NCBI Taxonomy" id="1147786"/>
    <lineage>
        <taxon>Bacteria</taxon>
        <taxon>Pseudomonadati</taxon>
        <taxon>Pseudomonadota</taxon>
        <taxon>Gammaproteobacteria</taxon>
        <taxon>Pseudomonadales</taxon>
        <taxon>Pseudomonadaceae</taxon>
        <taxon>Pseudomonas</taxon>
    </lineage>
</organism>
<dbReference type="AlphaFoldDB" id="A0A024EN20"/>
<dbReference type="HOGENOM" id="CLU_1853470_0_0_6"/>
<dbReference type="EMBL" id="CP005961">
    <property type="protein sequence ID" value="AHZ73713.1"/>
    <property type="molecule type" value="Genomic_DNA"/>
</dbReference>
<dbReference type="Proteomes" id="UP000026913">
    <property type="component" value="Plasmid unnamed"/>
</dbReference>
<evidence type="ECO:0000313" key="1">
    <source>
        <dbReference type="EMBL" id="AHZ73713.1"/>
    </source>
</evidence>
<keyword evidence="1" id="KW-0614">Plasmid</keyword>
<protein>
    <submittedName>
        <fullName evidence="1">Uncharacterized protein</fullName>
    </submittedName>
</protein>
<name>A0A024EN20_9PSED</name>
<geneLocation type="plasmid" evidence="2"/>
<gene>
    <name evidence="1" type="ORF">OU5_P0461</name>
</gene>
<dbReference type="OrthoDB" id="5905663at2"/>
<reference evidence="1 2" key="1">
    <citation type="journal article" date="2012" name="J. Bacteriol.">
        <title>Genome sequence of cold-adapted Pseudomonas mandelii strain JR-1.</title>
        <authorList>
            <person name="Jang S.H."/>
            <person name="Kim J."/>
            <person name="Kim J."/>
            <person name="Hong S."/>
            <person name="Lee C."/>
        </authorList>
    </citation>
    <scope>NUCLEOTIDE SEQUENCE [LARGE SCALE GENOMIC DNA]</scope>
    <source>
        <strain evidence="1 2">JR-1</strain>
        <plasmid evidence="2">Plasmid</plasmid>
    </source>
</reference>
<accession>A0A024EN20</accession>
<proteinExistence type="predicted"/>
<dbReference type="KEGG" id="pman:OU5_P0461"/>
<sequence>MQFALALGEGFIPEGRQVLGKQLPKTRRPKKILTNADIEQLYLDLLAMPEDQLEQFEWTDDYIDLLREKLLYEACHVLLDKRAAVATRRDRWGWIMSESVGPFSFMVCAYFAGVRGDELRESLVHLCRREKVIDQLQQVA</sequence>
<evidence type="ECO:0000313" key="2">
    <source>
        <dbReference type="Proteomes" id="UP000026913"/>
    </source>
</evidence>